<dbReference type="PANTHER" id="PTHR42903:SF1">
    <property type="entry name" value="INNER MEMBRANE PROTEIN YCCF"/>
    <property type="match status" value="1"/>
</dbReference>
<organism evidence="3 4">
    <name type="scientific">Gallibacterium anatis</name>
    <dbReference type="NCBI Taxonomy" id="750"/>
    <lineage>
        <taxon>Bacteria</taxon>
        <taxon>Pseudomonadati</taxon>
        <taxon>Pseudomonadota</taxon>
        <taxon>Gammaproteobacteria</taxon>
        <taxon>Pasteurellales</taxon>
        <taxon>Pasteurellaceae</taxon>
        <taxon>Gallibacterium</taxon>
    </lineage>
</organism>
<keyword evidence="1" id="KW-0812">Transmembrane</keyword>
<gene>
    <name evidence="3" type="ORF">QV03_04440</name>
</gene>
<dbReference type="AlphaFoldDB" id="A0A1A7P6E5"/>
<feature type="transmembrane region" description="Helical" evidence="1">
    <location>
        <begin position="20"/>
        <end position="43"/>
    </location>
</feature>
<dbReference type="OrthoDB" id="3238663at2"/>
<keyword evidence="1" id="KW-0472">Membrane</keyword>
<evidence type="ECO:0000256" key="1">
    <source>
        <dbReference type="SAM" id="Phobius"/>
    </source>
</evidence>
<keyword evidence="1" id="KW-1133">Transmembrane helix</keyword>
<dbReference type="InterPro" id="IPR005185">
    <property type="entry name" value="YccF"/>
</dbReference>
<evidence type="ECO:0000259" key="2">
    <source>
        <dbReference type="Pfam" id="PF03733"/>
    </source>
</evidence>
<reference evidence="3 4" key="1">
    <citation type="submission" date="2014-11" db="EMBL/GenBank/DDBJ databases">
        <title>Pan-genome of Gallibacterium spp.</title>
        <authorList>
            <person name="Kudirkiene E."/>
            <person name="Bojesen A.M."/>
        </authorList>
    </citation>
    <scope>NUCLEOTIDE SEQUENCE [LARGE SCALE GENOMIC DNA]</scope>
    <source>
        <strain evidence="3 4">F 279</strain>
    </source>
</reference>
<evidence type="ECO:0000313" key="4">
    <source>
        <dbReference type="Proteomes" id="UP000092643"/>
    </source>
</evidence>
<feature type="transmembrane region" description="Helical" evidence="1">
    <location>
        <begin position="80"/>
        <end position="112"/>
    </location>
</feature>
<dbReference type="Proteomes" id="UP000092643">
    <property type="component" value="Unassembled WGS sequence"/>
</dbReference>
<dbReference type="InterPro" id="IPR052937">
    <property type="entry name" value="Inner_membrane_protein"/>
</dbReference>
<dbReference type="Pfam" id="PF03733">
    <property type="entry name" value="YccF"/>
    <property type="match status" value="1"/>
</dbReference>
<dbReference type="PANTHER" id="PTHR42903">
    <property type="entry name" value="INNER MEMBRANE PROTEIN YCCF"/>
    <property type="match status" value="1"/>
</dbReference>
<proteinExistence type="predicted"/>
<evidence type="ECO:0000313" key="3">
    <source>
        <dbReference type="EMBL" id="OBW99032.1"/>
    </source>
</evidence>
<sequence>MRALGNVLWHIPFCGFLSALLAFLMGTLLVITVIAAPIGLGLIQYSKFLLLPFNYTMISSSEMNLQENSFWKLYGTILKILYVPFIGLPLLLITCFQILGLFISIIGIPAAIPLAKSLGTLLQPVGKICAPRLVGDILAQRKAEHYLKNFENKGN</sequence>
<accession>A0A1A7P6E5</accession>
<protein>
    <recommendedName>
        <fullName evidence="2">Inner membrane component domain-containing protein</fullName>
    </recommendedName>
</protein>
<dbReference type="EMBL" id="JTJO01000025">
    <property type="protein sequence ID" value="OBW99032.1"/>
    <property type="molecule type" value="Genomic_DNA"/>
</dbReference>
<dbReference type="GO" id="GO:0005886">
    <property type="term" value="C:plasma membrane"/>
    <property type="evidence" value="ECO:0007669"/>
    <property type="project" value="TreeGrafter"/>
</dbReference>
<name>A0A1A7P6E5_9PAST</name>
<feature type="domain" description="Inner membrane component" evidence="2">
    <location>
        <begin position="4"/>
        <end position="53"/>
    </location>
</feature>
<comment type="caution">
    <text evidence="3">The sequence shown here is derived from an EMBL/GenBank/DDBJ whole genome shotgun (WGS) entry which is preliminary data.</text>
</comment>